<gene>
    <name evidence="2" type="ORF">POPTR_003G161800</name>
</gene>
<keyword evidence="1" id="KW-0472">Membrane</keyword>
<evidence type="ECO:0000313" key="3">
    <source>
        <dbReference type="Proteomes" id="UP000006729"/>
    </source>
</evidence>
<protein>
    <submittedName>
        <fullName evidence="2">Uncharacterized protein</fullName>
    </submittedName>
</protein>
<name>A0A2K2B803_POPTR</name>
<evidence type="ECO:0000256" key="1">
    <source>
        <dbReference type="SAM" id="Phobius"/>
    </source>
</evidence>
<dbReference type="InParanoid" id="A0A2K2B803"/>
<evidence type="ECO:0000313" key="2">
    <source>
        <dbReference type="EMBL" id="PNT45907.1"/>
    </source>
</evidence>
<dbReference type="EMBL" id="CM009292">
    <property type="protein sequence ID" value="PNT45907.1"/>
    <property type="molecule type" value="Genomic_DNA"/>
</dbReference>
<organism evidence="2 3">
    <name type="scientific">Populus trichocarpa</name>
    <name type="common">Western balsam poplar</name>
    <name type="synonym">Populus balsamifera subsp. trichocarpa</name>
    <dbReference type="NCBI Taxonomy" id="3694"/>
    <lineage>
        <taxon>Eukaryota</taxon>
        <taxon>Viridiplantae</taxon>
        <taxon>Streptophyta</taxon>
        <taxon>Embryophyta</taxon>
        <taxon>Tracheophyta</taxon>
        <taxon>Spermatophyta</taxon>
        <taxon>Magnoliopsida</taxon>
        <taxon>eudicotyledons</taxon>
        <taxon>Gunneridae</taxon>
        <taxon>Pentapetalae</taxon>
        <taxon>rosids</taxon>
        <taxon>fabids</taxon>
        <taxon>Malpighiales</taxon>
        <taxon>Salicaceae</taxon>
        <taxon>Saliceae</taxon>
        <taxon>Populus</taxon>
    </lineage>
</organism>
<accession>A0A2K2B803</accession>
<reference evidence="2 3" key="1">
    <citation type="journal article" date="2006" name="Science">
        <title>The genome of black cottonwood, Populus trichocarpa (Torr. &amp; Gray).</title>
        <authorList>
            <person name="Tuskan G.A."/>
            <person name="Difazio S."/>
            <person name="Jansson S."/>
            <person name="Bohlmann J."/>
            <person name="Grigoriev I."/>
            <person name="Hellsten U."/>
            <person name="Putnam N."/>
            <person name="Ralph S."/>
            <person name="Rombauts S."/>
            <person name="Salamov A."/>
            <person name="Schein J."/>
            <person name="Sterck L."/>
            <person name="Aerts A."/>
            <person name="Bhalerao R.R."/>
            <person name="Bhalerao R.P."/>
            <person name="Blaudez D."/>
            <person name="Boerjan W."/>
            <person name="Brun A."/>
            <person name="Brunner A."/>
            <person name="Busov V."/>
            <person name="Campbell M."/>
            <person name="Carlson J."/>
            <person name="Chalot M."/>
            <person name="Chapman J."/>
            <person name="Chen G.L."/>
            <person name="Cooper D."/>
            <person name="Coutinho P.M."/>
            <person name="Couturier J."/>
            <person name="Covert S."/>
            <person name="Cronk Q."/>
            <person name="Cunningham R."/>
            <person name="Davis J."/>
            <person name="Degroeve S."/>
            <person name="Dejardin A."/>
            <person name="Depamphilis C."/>
            <person name="Detter J."/>
            <person name="Dirks B."/>
            <person name="Dubchak I."/>
            <person name="Duplessis S."/>
            <person name="Ehlting J."/>
            <person name="Ellis B."/>
            <person name="Gendler K."/>
            <person name="Goodstein D."/>
            <person name="Gribskov M."/>
            <person name="Grimwood J."/>
            <person name="Groover A."/>
            <person name="Gunter L."/>
            <person name="Hamberger B."/>
            <person name="Heinze B."/>
            <person name="Helariutta Y."/>
            <person name="Henrissat B."/>
            <person name="Holligan D."/>
            <person name="Holt R."/>
            <person name="Huang W."/>
            <person name="Islam-Faridi N."/>
            <person name="Jones S."/>
            <person name="Jones-Rhoades M."/>
            <person name="Jorgensen R."/>
            <person name="Joshi C."/>
            <person name="Kangasjarvi J."/>
            <person name="Karlsson J."/>
            <person name="Kelleher C."/>
            <person name="Kirkpatrick R."/>
            <person name="Kirst M."/>
            <person name="Kohler A."/>
            <person name="Kalluri U."/>
            <person name="Larimer F."/>
            <person name="Leebens-Mack J."/>
            <person name="Leple J.C."/>
            <person name="Locascio P."/>
            <person name="Lou Y."/>
            <person name="Lucas S."/>
            <person name="Martin F."/>
            <person name="Montanini B."/>
            <person name="Napoli C."/>
            <person name="Nelson D.R."/>
            <person name="Nelson C."/>
            <person name="Nieminen K."/>
            <person name="Nilsson O."/>
            <person name="Pereda V."/>
            <person name="Peter G."/>
            <person name="Philippe R."/>
            <person name="Pilate G."/>
            <person name="Poliakov A."/>
            <person name="Razumovskaya J."/>
            <person name="Richardson P."/>
            <person name="Rinaldi C."/>
            <person name="Ritland K."/>
            <person name="Rouze P."/>
            <person name="Ryaboy D."/>
            <person name="Schmutz J."/>
            <person name="Schrader J."/>
            <person name="Segerman B."/>
            <person name="Shin H."/>
            <person name="Siddiqui A."/>
            <person name="Sterky F."/>
            <person name="Terry A."/>
            <person name="Tsai C.J."/>
            <person name="Uberbacher E."/>
            <person name="Unneberg P."/>
            <person name="Vahala J."/>
            <person name="Wall K."/>
            <person name="Wessler S."/>
            <person name="Yang G."/>
            <person name="Yin T."/>
            <person name="Douglas C."/>
            <person name="Marra M."/>
            <person name="Sandberg G."/>
            <person name="Van de Peer Y."/>
            <person name="Rokhsar D."/>
        </authorList>
    </citation>
    <scope>NUCLEOTIDE SEQUENCE [LARGE SCALE GENOMIC DNA]</scope>
    <source>
        <strain evidence="3">cv. Nisqually</strain>
    </source>
</reference>
<keyword evidence="1" id="KW-0812">Transmembrane</keyword>
<proteinExistence type="predicted"/>
<feature type="transmembrane region" description="Helical" evidence="1">
    <location>
        <begin position="24"/>
        <end position="42"/>
    </location>
</feature>
<dbReference type="Proteomes" id="UP000006729">
    <property type="component" value="Chromosome 3"/>
</dbReference>
<dbReference type="AlphaFoldDB" id="A0A2K2B803"/>
<sequence>MASDSINASILGKKKRELVMSGSGKIYIMPMAISSFCSLQWFCPAFDGTADGSHAMNDEHGHDLTLKKTPHELNYHTHCLGCLMFLLIYLNLVLLNLHHGLEAKVPNLLTLATAEVAGIDQHQRGEEEHRQLG</sequence>
<keyword evidence="1" id="KW-1133">Transmembrane helix</keyword>
<feature type="transmembrane region" description="Helical" evidence="1">
    <location>
        <begin position="75"/>
        <end position="95"/>
    </location>
</feature>
<keyword evidence="3" id="KW-1185">Reference proteome</keyword>